<evidence type="ECO:0000313" key="4">
    <source>
        <dbReference type="EnsemblPlants" id="Kaladp0010s0187.1.v1.1"/>
    </source>
</evidence>
<dbReference type="InterPro" id="IPR029063">
    <property type="entry name" value="SAM-dependent_MTases_sf"/>
</dbReference>
<dbReference type="Proteomes" id="UP000594263">
    <property type="component" value="Unplaced"/>
</dbReference>
<evidence type="ECO:0000256" key="2">
    <source>
        <dbReference type="ARBA" id="ARBA00022552"/>
    </source>
</evidence>
<proteinExistence type="predicted"/>
<dbReference type="EnsemblPlants" id="Kaladp0010s0187.1.v1.1">
    <property type="protein sequence ID" value="Kaladp0010s0187.1.v1.1"/>
    <property type="gene ID" value="Kaladp0010s0187.v1.1"/>
</dbReference>
<evidence type="ECO:0000256" key="3">
    <source>
        <dbReference type="ARBA" id="ARBA00022679"/>
    </source>
</evidence>
<dbReference type="GO" id="GO:0005829">
    <property type="term" value="C:cytosol"/>
    <property type="evidence" value="ECO:0007669"/>
    <property type="project" value="TreeGrafter"/>
</dbReference>
<dbReference type="PANTHER" id="PTHR31760:SF0">
    <property type="entry name" value="S-ADENOSYL-L-METHIONINE-DEPENDENT METHYLTRANSFERASES SUPERFAMILY PROTEIN"/>
    <property type="match status" value="1"/>
</dbReference>
<keyword evidence="3" id="KW-0808">Transferase</keyword>
<dbReference type="GO" id="GO:0070043">
    <property type="term" value="F:rRNA (guanine-N7-)-methyltransferase activity"/>
    <property type="evidence" value="ECO:0007669"/>
    <property type="project" value="TreeGrafter"/>
</dbReference>
<protein>
    <submittedName>
        <fullName evidence="4">Uncharacterized protein</fullName>
    </submittedName>
</protein>
<dbReference type="AlphaFoldDB" id="A0A7N0RFR0"/>
<dbReference type="InterPro" id="IPR003682">
    <property type="entry name" value="rRNA_ssu_MeTfrase_G"/>
</dbReference>
<accession>A0A7N0RFR0</accession>
<dbReference type="Pfam" id="PF02527">
    <property type="entry name" value="GidB"/>
    <property type="match status" value="1"/>
</dbReference>
<dbReference type="Gramene" id="Kaladp0010s0187.1.v1.1">
    <property type="protein sequence ID" value="Kaladp0010s0187.1.v1.1"/>
    <property type="gene ID" value="Kaladp0010s0187.v1.1"/>
</dbReference>
<sequence>MWRTRSGIIPPIQNSYSSYCYGSCDIIFSVVDMGTGAGLPGIILAIACPDWNVTLMESMKKGCIFLEHAVESRYNLGQNQEYRVFYDVAVARAVAEVRILVWLGGLFVALKGHDPKEAPKTRAVVAL</sequence>
<dbReference type="SUPFAM" id="SSF53335">
    <property type="entry name" value="S-adenosyl-L-methionine-dependent methyltransferases"/>
    <property type="match status" value="1"/>
</dbReference>
<keyword evidence="2" id="KW-0698">rRNA processing</keyword>
<organism evidence="4 5">
    <name type="scientific">Kalanchoe fedtschenkoi</name>
    <name type="common">Lavender scallops</name>
    <name type="synonym">South American air plant</name>
    <dbReference type="NCBI Taxonomy" id="63787"/>
    <lineage>
        <taxon>Eukaryota</taxon>
        <taxon>Viridiplantae</taxon>
        <taxon>Streptophyta</taxon>
        <taxon>Embryophyta</taxon>
        <taxon>Tracheophyta</taxon>
        <taxon>Spermatophyta</taxon>
        <taxon>Magnoliopsida</taxon>
        <taxon>eudicotyledons</taxon>
        <taxon>Gunneridae</taxon>
        <taxon>Pentapetalae</taxon>
        <taxon>Saxifragales</taxon>
        <taxon>Crassulaceae</taxon>
        <taxon>Kalanchoe</taxon>
    </lineage>
</organism>
<evidence type="ECO:0000256" key="1">
    <source>
        <dbReference type="ARBA" id="ARBA00022490"/>
    </source>
</evidence>
<dbReference type="PANTHER" id="PTHR31760">
    <property type="entry name" value="S-ADENOSYL-L-METHIONINE-DEPENDENT METHYLTRANSFERASES SUPERFAMILY PROTEIN"/>
    <property type="match status" value="1"/>
</dbReference>
<keyword evidence="5" id="KW-1185">Reference proteome</keyword>
<name>A0A7N0RFR0_KALFE</name>
<dbReference type="Gene3D" id="3.40.50.150">
    <property type="entry name" value="Vaccinia Virus protein VP39"/>
    <property type="match status" value="1"/>
</dbReference>
<reference evidence="4" key="1">
    <citation type="submission" date="2021-01" db="UniProtKB">
        <authorList>
            <consortium name="EnsemblPlants"/>
        </authorList>
    </citation>
    <scope>IDENTIFICATION</scope>
</reference>
<evidence type="ECO:0000313" key="5">
    <source>
        <dbReference type="Proteomes" id="UP000594263"/>
    </source>
</evidence>
<keyword evidence="1" id="KW-0963">Cytoplasm</keyword>